<dbReference type="Pfam" id="PF02371">
    <property type="entry name" value="Transposase_20"/>
    <property type="match status" value="1"/>
</dbReference>
<evidence type="ECO:0000313" key="12">
    <source>
        <dbReference type="EMBL" id="BAG41016.1"/>
    </source>
</evidence>
<dbReference type="InterPro" id="IPR002525">
    <property type="entry name" value="Transp_IS110-like_N"/>
</dbReference>
<dbReference type="KEGG" id="ott:OTT_0495"/>
<dbReference type="EMBL" id="AP008981">
    <property type="protein sequence ID" value="BAG39953.1"/>
    <property type="molecule type" value="Genomic_DNA"/>
</dbReference>
<evidence type="ECO:0000256" key="1">
    <source>
        <dbReference type="SAM" id="Coils"/>
    </source>
</evidence>
<name>B3CQI2_ORITI</name>
<reference evidence="4" key="2">
    <citation type="journal article" date="2008" name="DNA Res.">
        <title>The Whole-genome Sequencing of the Obligate Intracellular Bacterium Orientia tsutsugamushi Revealed Massive Gene Amplification During Reductive Genome Evolution.</title>
        <authorList>
            <person name="Nakayama K."/>
            <person name="Yamashita A."/>
            <person name="Kurokawa K."/>
            <person name="Morimoto T."/>
            <person name="Ogawa M."/>
            <person name="Fukuhara M."/>
            <person name="Urakami H."/>
            <person name="Ohnishi M."/>
            <person name="Uchiyama I."/>
            <person name="Ogura Y."/>
            <person name="Ooka T."/>
            <person name="Oshima K."/>
            <person name="Tamura A."/>
            <person name="Hattori M."/>
            <person name="Hayashi T."/>
        </authorList>
    </citation>
    <scope>NUCLEOTIDE SEQUENCE</scope>
    <source>
        <strain evidence="4">Ikeda</strain>
    </source>
</reference>
<evidence type="ECO:0000313" key="14">
    <source>
        <dbReference type="EMBL" id="BAG41416.1"/>
    </source>
</evidence>
<dbReference type="EMBL" id="AP008981">
    <property type="protein sequence ID" value="BAG40992.1"/>
    <property type="molecule type" value="Genomic_DNA"/>
</dbReference>
<dbReference type="KEGG" id="ott:OTT_1899"/>
<dbReference type="HOGENOM" id="CLU_036902_5_0_5"/>
<dbReference type="EMBL" id="AP008981">
    <property type="protein sequence ID" value="BAG40062.1"/>
    <property type="molecule type" value="Genomic_DNA"/>
</dbReference>
<dbReference type="AlphaFoldDB" id="B3CQI2"/>
<accession>B3CQI2</accession>
<evidence type="ECO:0000313" key="4">
    <source>
        <dbReference type="EMBL" id="BAG39563.1"/>
    </source>
</evidence>
<dbReference type="PANTHER" id="PTHR33055">
    <property type="entry name" value="TRANSPOSASE FOR INSERTION SEQUENCE ELEMENT IS1111A"/>
    <property type="match status" value="1"/>
</dbReference>
<dbReference type="EMBL" id="AP008981">
    <property type="protein sequence ID" value="BAG40830.1"/>
    <property type="molecule type" value="Genomic_DNA"/>
</dbReference>
<dbReference type="KEGG" id="ott:OTT_0604"/>
<evidence type="ECO:0000313" key="5">
    <source>
        <dbReference type="EMBL" id="BAG39650.1"/>
    </source>
</evidence>
<gene>
    <name evidence="4" type="ordered locus">OTT_0105</name>
    <name evidence="5" type="ordered locus">OTT_0192</name>
    <name evidence="6" type="ordered locus">OTT_0204</name>
    <name evidence="7" type="ordered locus">OTT_0495</name>
    <name evidence="8" type="ordered locus">OTT_0604</name>
    <name evidence="9" type="ordered locus">OTT_1363</name>
    <name evidence="10" type="ordered locus">OTT_1372</name>
    <name evidence="11" type="ordered locus">OTT_1534</name>
    <name evidence="12" type="ordered locus">OTT_1558</name>
    <name evidence="13" type="ordered locus">OTT_1899</name>
    <name evidence="14" type="ordered locus">OTT_1958</name>
</gene>
<dbReference type="KEGG" id="ott:OTT_1372"/>
<protein>
    <submittedName>
        <fullName evidence="4">Transposase</fullName>
    </submittedName>
</protein>
<dbReference type="EMBL" id="AP008981">
    <property type="protein sequence ID" value="BAG40821.1"/>
    <property type="molecule type" value="Genomic_DNA"/>
</dbReference>
<dbReference type="GO" id="GO:0003677">
    <property type="term" value="F:DNA binding"/>
    <property type="evidence" value="ECO:0007669"/>
    <property type="project" value="InterPro"/>
</dbReference>
<dbReference type="KEGG" id="ott:OTT_1534"/>
<feature type="coiled-coil region" evidence="1">
    <location>
        <begin position="125"/>
        <end position="191"/>
    </location>
</feature>
<evidence type="ECO:0000313" key="9">
    <source>
        <dbReference type="EMBL" id="BAG40821.1"/>
    </source>
</evidence>
<dbReference type="EMBL" id="AP008981">
    <property type="protein sequence ID" value="BAG39662.1"/>
    <property type="molecule type" value="Genomic_DNA"/>
</dbReference>
<reference evidence="15" key="1">
    <citation type="journal article" date="2008" name="DNA Res.">
        <title>The whole-genome sequencing of the obligate intracellular bacterium Orientia tsutsugamushi revealed massive gene amplification during reductive genome evolution.</title>
        <authorList>
            <person name="Nakayama K."/>
            <person name="Yamashita A."/>
            <person name="Kurokawa K."/>
            <person name="Morimoto T."/>
            <person name="Ogawa M."/>
            <person name="Fukuhara M."/>
            <person name="Urakami H."/>
            <person name="Ohnishi M."/>
            <person name="Uchiyama I."/>
            <person name="Ogura Y."/>
            <person name="Ooka T."/>
            <person name="Oshima K."/>
            <person name="Tamura A."/>
            <person name="Hattori M."/>
            <person name="Hayashi T."/>
        </authorList>
    </citation>
    <scope>NUCLEOTIDE SEQUENCE [LARGE SCALE GENOMIC DNA]</scope>
    <source>
        <strain evidence="15">Ikeda</strain>
    </source>
</reference>
<dbReference type="InterPro" id="IPR047650">
    <property type="entry name" value="Transpos_IS110"/>
</dbReference>
<dbReference type="KEGG" id="ott:OTT_1363"/>
<keyword evidence="1" id="KW-0175">Coiled coil</keyword>
<dbReference type="RefSeq" id="WP_012460827.1">
    <property type="nucleotide sequence ID" value="NC_010793.1"/>
</dbReference>
<dbReference type="KEGG" id="ott:OTT_0105"/>
<dbReference type="Proteomes" id="UP000001033">
    <property type="component" value="Chromosome"/>
</dbReference>
<evidence type="ECO:0000313" key="15">
    <source>
        <dbReference type="Proteomes" id="UP000001033"/>
    </source>
</evidence>
<proteinExistence type="predicted"/>
<dbReference type="EMBL" id="AP008981">
    <property type="protein sequence ID" value="BAG39563.1"/>
    <property type="molecule type" value="Genomic_DNA"/>
</dbReference>
<dbReference type="OrthoDB" id="8261795at2"/>
<evidence type="ECO:0000313" key="13">
    <source>
        <dbReference type="EMBL" id="BAG41357.1"/>
    </source>
</evidence>
<dbReference type="EMBL" id="AP008981">
    <property type="protein sequence ID" value="BAG39650.1"/>
    <property type="molecule type" value="Genomic_DNA"/>
</dbReference>
<dbReference type="KEGG" id="ott:OTT_1958"/>
<dbReference type="EMBL" id="AP008981">
    <property type="protein sequence ID" value="BAG41416.1"/>
    <property type="molecule type" value="Genomic_DNA"/>
</dbReference>
<evidence type="ECO:0000313" key="6">
    <source>
        <dbReference type="EMBL" id="BAG39662.1"/>
    </source>
</evidence>
<dbReference type="GO" id="GO:0004803">
    <property type="term" value="F:transposase activity"/>
    <property type="evidence" value="ECO:0007669"/>
    <property type="project" value="InterPro"/>
</dbReference>
<dbReference type="EMBL" id="AP008981">
    <property type="protein sequence ID" value="BAG41016.1"/>
    <property type="molecule type" value="Genomic_DNA"/>
</dbReference>
<dbReference type="PANTHER" id="PTHR33055:SF3">
    <property type="entry name" value="PUTATIVE TRANSPOSASE FOR IS117-RELATED"/>
    <property type="match status" value="1"/>
</dbReference>
<feature type="domain" description="Transposase IS116/IS110/IS902 C-terminal" evidence="3">
    <location>
        <begin position="194"/>
        <end position="277"/>
    </location>
</feature>
<evidence type="ECO:0000313" key="10">
    <source>
        <dbReference type="EMBL" id="BAG40830.1"/>
    </source>
</evidence>
<evidence type="ECO:0000259" key="2">
    <source>
        <dbReference type="Pfam" id="PF01548"/>
    </source>
</evidence>
<organism evidence="4 15">
    <name type="scientific">Orientia tsutsugamushi (strain Ikeda)</name>
    <name type="common">Rickettsia tsutsugamushi</name>
    <dbReference type="NCBI Taxonomy" id="334380"/>
    <lineage>
        <taxon>Bacteria</taxon>
        <taxon>Pseudomonadati</taxon>
        <taxon>Pseudomonadota</taxon>
        <taxon>Alphaproteobacteria</taxon>
        <taxon>Rickettsiales</taxon>
        <taxon>Rickettsiaceae</taxon>
        <taxon>Rickettsieae</taxon>
        <taxon>Orientia</taxon>
    </lineage>
</organism>
<evidence type="ECO:0000259" key="3">
    <source>
        <dbReference type="Pfam" id="PF02371"/>
    </source>
</evidence>
<dbReference type="KEGG" id="ott:OTT_0204"/>
<dbReference type="EMBL" id="AP008981">
    <property type="protein sequence ID" value="BAG41357.1"/>
    <property type="molecule type" value="Genomic_DNA"/>
</dbReference>
<sequence>MIMNSIIVGIDVSKETFDAAVLINNKVQTRKFNNNSEGFNKLVTWLKSRGTGHVCMEATGIYWKNLAKYLYDYGYKVSVVNPARIKGFAMSKLSRTKTDKADSVLIADFCKAMKPEAWYPQPLYIQELQQLVNRLNVLIKHKTQETNRLEGASKAIANNIQMHIEFLETQIKEIEQLINDHIKNNKDLHNKAMLLESIPGIGAKTQAVVLAFLADIEKFSSAKQVVAFVGLNPKHRQSGSSVRGASRISRTGNSDLRKSFYMPAMSALRHNCIIKQFSQRLSDTGKPKMLILIAAMRKLLHIIYGVLKHNSPFNPNVLINQK</sequence>
<evidence type="ECO:0000313" key="8">
    <source>
        <dbReference type="EMBL" id="BAG40062.1"/>
    </source>
</evidence>
<evidence type="ECO:0000313" key="11">
    <source>
        <dbReference type="EMBL" id="BAG40992.1"/>
    </source>
</evidence>
<dbReference type="InterPro" id="IPR003346">
    <property type="entry name" value="Transposase_20"/>
</dbReference>
<feature type="domain" description="Transposase IS110-like N-terminal" evidence="2">
    <location>
        <begin position="8"/>
        <end position="151"/>
    </location>
</feature>
<evidence type="ECO:0000313" key="7">
    <source>
        <dbReference type="EMBL" id="BAG39953.1"/>
    </source>
</evidence>
<dbReference type="GO" id="GO:0006313">
    <property type="term" value="P:DNA transposition"/>
    <property type="evidence" value="ECO:0007669"/>
    <property type="project" value="InterPro"/>
</dbReference>
<dbReference type="KEGG" id="ott:OTT_1558"/>
<dbReference type="Pfam" id="PF01548">
    <property type="entry name" value="DEDD_Tnp_IS110"/>
    <property type="match status" value="1"/>
</dbReference>
<dbReference type="KEGG" id="ott:OTT_0192"/>